<protein>
    <recommendedName>
        <fullName evidence="12">Ionotropic glutamate receptor C-terminal domain-containing protein</fullName>
    </recommendedName>
</protein>
<dbReference type="Pfam" id="PF10613">
    <property type="entry name" value="Lig_chan-Glu_bd"/>
    <property type="match status" value="1"/>
</dbReference>
<gene>
    <name evidence="13" type="ORF">FNV43_RR13385</name>
</gene>
<feature type="domain" description="Ionotropic glutamate receptor C-terminal" evidence="12">
    <location>
        <begin position="148"/>
        <end position="488"/>
    </location>
</feature>
<dbReference type="Gene3D" id="1.10.287.70">
    <property type="match status" value="1"/>
</dbReference>
<keyword evidence="10" id="KW-0407">Ion channel</keyword>
<evidence type="ECO:0000256" key="6">
    <source>
        <dbReference type="ARBA" id="ARBA00023136"/>
    </source>
</evidence>
<dbReference type="OrthoDB" id="5984008at2759"/>
<dbReference type="Gene3D" id="3.40.190.10">
    <property type="entry name" value="Periplasmic binding protein-like II"/>
    <property type="match status" value="3"/>
</dbReference>
<evidence type="ECO:0000256" key="5">
    <source>
        <dbReference type="ARBA" id="ARBA00023065"/>
    </source>
</evidence>
<evidence type="ECO:0000256" key="9">
    <source>
        <dbReference type="ARBA" id="ARBA00023286"/>
    </source>
</evidence>
<dbReference type="GO" id="GO:0016020">
    <property type="term" value="C:membrane"/>
    <property type="evidence" value="ECO:0007669"/>
    <property type="project" value="UniProtKB-SubCell"/>
</dbReference>
<dbReference type="FunFam" id="3.40.190.10:FF:000175">
    <property type="entry name" value="Glutamate receptor"/>
    <property type="match status" value="1"/>
</dbReference>
<dbReference type="InterPro" id="IPR019594">
    <property type="entry name" value="Glu/Gly-bd"/>
</dbReference>
<feature type="transmembrane region" description="Helical" evidence="11">
    <location>
        <begin position="510"/>
        <end position="533"/>
    </location>
</feature>
<evidence type="ECO:0000256" key="2">
    <source>
        <dbReference type="ARBA" id="ARBA00022448"/>
    </source>
</evidence>
<evidence type="ECO:0000256" key="3">
    <source>
        <dbReference type="ARBA" id="ARBA00022692"/>
    </source>
</evidence>
<dbReference type="EMBL" id="VOIH02000006">
    <property type="protein sequence ID" value="KAF3443695.1"/>
    <property type="molecule type" value="Genomic_DNA"/>
</dbReference>
<keyword evidence="2" id="KW-0813">Transport</keyword>
<feature type="transmembrane region" description="Helical" evidence="11">
    <location>
        <begin position="325"/>
        <end position="346"/>
    </location>
</feature>
<sequence>MLGVLQGIVTMREHTPESSQKQAFVSRWRKMFQQGLASPELNSYGLYAYDTVWTVAHAIDSFINEQRNIPFSLNDKLLHANATESQLGKLKVFDGGSLLLGKLLETNFTGLTGQVRFDQDRNIVGGGYDVININQMIIRSVDDDKPLRIGVPKRASFREFVTEYSNHSILGYCIDVFNEARKFVPYNIPYRFMPFGDGQFNPNYTELVKMVANNVFDAAVGDIAIVKNRTKIVDFSQPYVSTGLVIMVPIKHEKPSAWVFLKPFTLELWCVIAASFVIIAVVMWTLEHRVNNDFRGPPKRQLATMFLFSFSTLFKKNQEDTVSPFGRLVMVVWLFLLMVITSSYTASLTSILTIQQLSSPINGIDSLVTSNLPIGYQVGSFAYSYLIENLSIQRSRLISLASAEEYESALLKGPAGGGVAAIIDELPYVELFMSKHSGFEIIGQSFTRSGWGFAFQRDSALAVDMSTAILKLSETGELQKIYEKWFCKMGCPDESRLDSEPNQLRLISFWGLYLLCGVVSLGSLVLFMLQMIYQFVRCKRKQIHHPSSESSVSLSTQYSQVIFNFFKFVDEKEEAIKKVFTQGDNPQVQVG</sequence>
<dbReference type="SMART" id="SM00079">
    <property type="entry name" value="PBPe"/>
    <property type="match status" value="1"/>
</dbReference>
<dbReference type="FunFam" id="1.10.287.70:FF:000172">
    <property type="entry name" value="Glutamate receptor"/>
    <property type="match status" value="1"/>
</dbReference>
<dbReference type="Gene3D" id="3.40.50.2300">
    <property type="match status" value="1"/>
</dbReference>
<name>A0A8K0H123_9ROSA</name>
<feature type="transmembrane region" description="Helical" evidence="11">
    <location>
        <begin position="266"/>
        <end position="286"/>
    </location>
</feature>
<keyword evidence="3 11" id="KW-0812">Transmembrane</keyword>
<evidence type="ECO:0000256" key="7">
    <source>
        <dbReference type="ARBA" id="ARBA00023170"/>
    </source>
</evidence>
<comment type="subcellular location">
    <subcellularLocation>
        <location evidence="1">Membrane</location>
        <topology evidence="1">Multi-pass membrane protein</topology>
    </subcellularLocation>
</comment>
<keyword evidence="14" id="KW-1185">Reference proteome</keyword>
<keyword evidence="8" id="KW-0325">Glycoprotein</keyword>
<keyword evidence="5" id="KW-0406">Ion transport</keyword>
<dbReference type="InterPro" id="IPR001828">
    <property type="entry name" value="ANF_lig-bd_rcpt"/>
</dbReference>
<dbReference type="InterPro" id="IPR015683">
    <property type="entry name" value="Ionotropic_Glu_rcpt"/>
</dbReference>
<dbReference type="InterPro" id="IPR001320">
    <property type="entry name" value="Iontro_rcpt_C"/>
</dbReference>
<keyword evidence="9" id="KW-1071">Ligand-gated ion channel</keyword>
<evidence type="ECO:0000256" key="11">
    <source>
        <dbReference type="SAM" id="Phobius"/>
    </source>
</evidence>
<evidence type="ECO:0000313" key="14">
    <source>
        <dbReference type="Proteomes" id="UP000796880"/>
    </source>
</evidence>
<keyword evidence="7" id="KW-0675">Receptor</keyword>
<dbReference type="SUPFAM" id="SSF53850">
    <property type="entry name" value="Periplasmic binding protein-like II"/>
    <property type="match status" value="1"/>
</dbReference>
<evidence type="ECO:0000259" key="12">
    <source>
        <dbReference type="SMART" id="SM00079"/>
    </source>
</evidence>
<evidence type="ECO:0000313" key="13">
    <source>
        <dbReference type="EMBL" id="KAF3443695.1"/>
    </source>
</evidence>
<keyword evidence="6 11" id="KW-0472">Membrane</keyword>
<comment type="caution">
    <text evidence="13">The sequence shown here is derived from an EMBL/GenBank/DDBJ whole genome shotgun (WGS) entry which is preliminary data.</text>
</comment>
<dbReference type="FunFam" id="3.40.190.10:FF:000054">
    <property type="entry name" value="Glutamate receptor"/>
    <property type="match status" value="1"/>
</dbReference>
<accession>A0A8K0H123</accession>
<dbReference type="PANTHER" id="PTHR18966">
    <property type="entry name" value="IONOTROPIC GLUTAMATE RECEPTOR"/>
    <property type="match status" value="1"/>
</dbReference>
<dbReference type="AlphaFoldDB" id="A0A8K0H123"/>
<evidence type="ECO:0000256" key="8">
    <source>
        <dbReference type="ARBA" id="ARBA00023180"/>
    </source>
</evidence>
<evidence type="ECO:0000256" key="10">
    <source>
        <dbReference type="ARBA" id="ARBA00023303"/>
    </source>
</evidence>
<proteinExistence type="predicted"/>
<dbReference type="Proteomes" id="UP000796880">
    <property type="component" value="Unassembled WGS sequence"/>
</dbReference>
<dbReference type="InterPro" id="IPR028082">
    <property type="entry name" value="Peripla_BP_I"/>
</dbReference>
<dbReference type="Pfam" id="PF00060">
    <property type="entry name" value="Lig_chan"/>
    <property type="match status" value="1"/>
</dbReference>
<dbReference type="CDD" id="cd13686">
    <property type="entry name" value="GluR_Plant"/>
    <property type="match status" value="1"/>
</dbReference>
<dbReference type="GO" id="GO:0015276">
    <property type="term" value="F:ligand-gated monoatomic ion channel activity"/>
    <property type="evidence" value="ECO:0007669"/>
    <property type="project" value="InterPro"/>
</dbReference>
<organism evidence="13 14">
    <name type="scientific">Rhamnella rubrinervis</name>
    <dbReference type="NCBI Taxonomy" id="2594499"/>
    <lineage>
        <taxon>Eukaryota</taxon>
        <taxon>Viridiplantae</taxon>
        <taxon>Streptophyta</taxon>
        <taxon>Embryophyta</taxon>
        <taxon>Tracheophyta</taxon>
        <taxon>Spermatophyta</taxon>
        <taxon>Magnoliopsida</taxon>
        <taxon>eudicotyledons</taxon>
        <taxon>Gunneridae</taxon>
        <taxon>Pentapetalae</taxon>
        <taxon>rosids</taxon>
        <taxon>fabids</taxon>
        <taxon>Rosales</taxon>
        <taxon>Rhamnaceae</taxon>
        <taxon>rhamnoid group</taxon>
        <taxon>Rhamneae</taxon>
        <taxon>Rhamnella</taxon>
    </lineage>
</organism>
<evidence type="ECO:0000256" key="1">
    <source>
        <dbReference type="ARBA" id="ARBA00004141"/>
    </source>
</evidence>
<dbReference type="SUPFAM" id="SSF53822">
    <property type="entry name" value="Periplasmic binding protein-like I"/>
    <property type="match status" value="1"/>
</dbReference>
<keyword evidence="4 11" id="KW-1133">Transmembrane helix</keyword>
<reference evidence="13" key="1">
    <citation type="submission" date="2020-03" db="EMBL/GenBank/DDBJ databases">
        <title>A high-quality chromosome-level genome assembly of a woody plant with both climbing and erect habits, Rhamnella rubrinervis.</title>
        <authorList>
            <person name="Lu Z."/>
            <person name="Yang Y."/>
            <person name="Zhu X."/>
            <person name="Sun Y."/>
        </authorList>
    </citation>
    <scope>NUCLEOTIDE SEQUENCE</scope>
    <source>
        <strain evidence="13">BYM</strain>
        <tissue evidence="13">Leaf</tissue>
    </source>
</reference>
<evidence type="ECO:0000256" key="4">
    <source>
        <dbReference type="ARBA" id="ARBA00022989"/>
    </source>
</evidence>
<dbReference type="Pfam" id="PF01094">
    <property type="entry name" value="ANF_receptor"/>
    <property type="match status" value="1"/>
</dbReference>